<evidence type="ECO:0000313" key="3">
    <source>
        <dbReference type="Proteomes" id="UP000291981"/>
    </source>
</evidence>
<reference evidence="2 3" key="1">
    <citation type="submission" date="2019-02" db="EMBL/GenBank/DDBJ databases">
        <title>Draft genome sequence of Muricauda sp. 176CP4-71.</title>
        <authorList>
            <person name="Park J.-S."/>
        </authorList>
    </citation>
    <scope>NUCLEOTIDE SEQUENCE [LARGE SCALE GENOMIC DNA]</scope>
    <source>
        <strain evidence="2 3">176CP4-71</strain>
    </source>
</reference>
<evidence type="ECO:0000256" key="1">
    <source>
        <dbReference type="SAM" id="SignalP"/>
    </source>
</evidence>
<dbReference type="Proteomes" id="UP000291981">
    <property type="component" value="Unassembled WGS sequence"/>
</dbReference>
<keyword evidence="3" id="KW-1185">Reference proteome</keyword>
<comment type="caution">
    <text evidence="2">The sequence shown here is derived from an EMBL/GenBank/DDBJ whole genome shotgun (WGS) entry which is preliminary data.</text>
</comment>
<organism evidence="2 3">
    <name type="scientific">Flagellimonas allohymeniacidonis</name>
    <dbReference type="NCBI Taxonomy" id="2517819"/>
    <lineage>
        <taxon>Bacteria</taxon>
        <taxon>Pseudomonadati</taxon>
        <taxon>Bacteroidota</taxon>
        <taxon>Flavobacteriia</taxon>
        <taxon>Flavobacteriales</taxon>
        <taxon>Flavobacteriaceae</taxon>
        <taxon>Flagellimonas</taxon>
    </lineage>
</organism>
<name>A0A4Q8QBI6_9FLAO</name>
<proteinExistence type="predicted"/>
<dbReference type="RefSeq" id="WP_130614665.1">
    <property type="nucleotide sequence ID" value="NZ_SGIU01000002.1"/>
</dbReference>
<gene>
    <name evidence="2" type="ORF">EW142_13435</name>
</gene>
<accession>A0A4Q8QBI6</accession>
<evidence type="ECO:0000313" key="2">
    <source>
        <dbReference type="EMBL" id="TAI47661.1"/>
    </source>
</evidence>
<dbReference type="OrthoDB" id="1178051at2"/>
<protein>
    <submittedName>
        <fullName evidence="2">Uncharacterized protein</fullName>
    </submittedName>
</protein>
<sequence>MNKLLLLYGCTLIGSTTIAAEQNTRPSAIMESQSKTIGTFENHLSVFEIPSEINEMASTLSKNNDCDTYVLNLNEIEFIEEEIEIDLGFDPYDYLPQDFSPYEVYVDLNAVPYIEEEEGLVLGFDTTAYLPEGFDAYSAQVAALSLNYIEEEDLNLGFDPTPYLPEGFSPYEVYFDLSSIEYIEEEEEIDLDTFLKQLDTVHLNFEPSK</sequence>
<dbReference type="EMBL" id="SGIU01000002">
    <property type="protein sequence ID" value="TAI47661.1"/>
    <property type="molecule type" value="Genomic_DNA"/>
</dbReference>
<feature type="signal peptide" evidence="1">
    <location>
        <begin position="1"/>
        <end position="19"/>
    </location>
</feature>
<feature type="chain" id="PRO_5020822642" evidence="1">
    <location>
        <begin position="20"/>
        <end position="209"/>
    </location>
</feature>
<dbReference type="AlphaFoldDB" id="A0A4Q8QBI6"/>
<keyword evidence="1" id="KW-0732">Signal</keyword>